<feature type="transmembrane region" description="Helical" evidence="1">
    <location>
        <begin position="9"/>
        <end position="28"/>
    </location>
</feature>
<protein>
    <submittedName>
        <fullName evidence="2">EpsG family protein</fullName>
    </submittedName>
</protein>
<name>A0A519BKG4_9DELT</name>
<evidence type="ECO:0000313" key="2">
    <source>
        <dbReference type="EMBL" id="RZD17762.1"/>
    </source>
</evidence>
<feature type="transmembrane region" description="Helical" evidence="1">
    <location>
        <begin position="74"/>
        <end position="93"/>
    </location>
</feature>
<feature type="transmembrane region" description="Helical" evidence="1">
    <location>
        <begin position="99"/>
        <end position="115"/>
    </location>
</feature>
<dbReference type="Proteomes" id="UP000319296">
    <property type="component" value="Unassembled WGS sequence"/>
</dbReference>
<dbReference type="InterPro" id="IPR049458">
    <property type="entry name" value="EpsG-like"/>
</dbReference>
<evidence type="ECO:0000256" key="1">
    <source>
        <dbReference type="SAM" id="Phobius"/>
    </source>
</evidence>
<reference evidence="2 3" key="1">
    <citation type="journal article" date="2019" name="ISME J.">
        <title>Insights into ecological role of a new deltaproteobacterial order Candidatus Acidulodesulfobacterales by metagenomics and metatranscriptomics.</title>
        <authorList>
            <person name="Tan S."/>
            <person name="Liu J."/>
            <person name="Fang Y."/>
            <person name="Hedlund B.P."/>
            <person name="Lian Z.H."/>
            <person name="Huang L.Y."/>
            <person name="Li J.T."/>
            <person name="Huang L.N."/>
            <person name="Li W.J."/>
            <person name="Jiang H.C."/>
            <person name="Dong H.L."/>
            <person name="Shu W.S."/>
        </authorList>
    </citation>
    <scope>NUCLEOTIDE SEQUENCE [LARGE SCALE GENOMIC DNA]</scope>
    <source>
        <strain evidence="2">AP1</strain>
    </source>
</reference>
<keyword evidence="1" id="KW-1133">Transmembrane helix</keyword>
<feature type="transmembrane region" description="Helical" evidence="1">
    <location>
        <begin position="145"/>
        <end position="167"/>
    </location>
</feature>
<feature type="transmembrane region" description="Helical" evidence="1">
    <location>
        <begin position="204"/>
        <end position="225"/>
    </location>
</feature>
<dbReference type="AlphaFoldDB" id="A0A519BKG4"/>
<proteinExistence type="predicted"/>
<feature type="transmembrane region" description="Helical" evidence="1">
    <location>
        <begin position="179"/>
        <end position="197"/>
    </location>
</feature>
<evidence type="ECO:0000313" key="3">
    <source>
        <dbReference type="Proteomes" id="UP000319296"/>
    </source>
</evidence>
<feature type="transmembrane region" description="Helical" evidence="1">
    <location>
        <begin position="262"/>
        <end position="282"/>
    </location>
</feature>
<feature type="transmembrane region" description="Helical" evidence="1">
    <location>
        <begin position="231"/>
        <end position="250"/>
    </location>
</feature>
<feature type="transmembrane region" description="Helical" evidence="1">
    <location>
        <begin position="48"/>
        <end position="67"/>
    </location>
</feature>
<feature type="transmembrane region" description="Helical" evidence="1">
    <location>
        <begin position="288"/>
        <end position="306"/>
    </location>
</feature>
<organism evidence="2 3">
    <name type="scientific">Candidatus Acididesulfobacter diazotrophicus</name>
    <dbReference type="NCBI Taxonomy" id="2597226"/>
    <lineage>
        <taxon>Bacteria</taxon>
        <taxon>Deltaproteobacteria</taxon>
        <taxon>Candidatus Acidulodesulfobacterales</taxon>
        <taxon>Candidatus Acididesulfobacter</taxon>
    </lineage>
</organism>
<keyword evidence="1" id="KW-0812">Transmembrane</keyword>
<dbReference type="Pfam" id="PF14897">
    <property type="entry name" value="EpsG"/>
    <property type="match status" value="1"/>
</dbReference>
<feature type="transmembrane region" description="Helical" evidence="1">
    <location>
        <begin position="313"/>
        <end position="332"/>
    </location>
</feature>
<dbReference type="EMBL" id="SGBB01000023">
    <property type="protein sequence ID" value="RZD17762.1"/>
    <property type="molecule type" value="Genomic_DNA"/>
</dbReference>
<keyword evidence="1" id="KW-0472">Membrane</keyword>
<accession>A0A519BKG4</accession>
<comment type="caution">
    <text evidence="2">The sequence shown here is derived from an EMBL/GenBank/DDBJ whole genome shotgun (WGS) entry which is preliminary data.</text>
</comment>
<sequence>MYKKIDKTSFIFIIVGIALFLITALGPIKGDFLGLVPFIRYYVHRNKIRLLVEPSFWVIVFISVFISKYITISSVRLLIIFYGILGVFLNLYAIRKLSYFPILALIVYIGVSYNLHQLQEAREGIASAIFMLAIPDIVNKKNKSYLLKTVLATLFHYSAFVMIFAYFVNPKKTKIFESLFYLILPFIGIEFYFMNIGKLIIMHILPYLPIFIQSKLNSYILAFKFHKYNNFDMHGITILGFIVIYYFFLLNIKKIKKPLDKVLVKLLGWLIFIFFTFAFLPVISGRMITQFGFGAIVILLWPELAYIIKEKKIAYALVILYSVLIFIDYAIIGKNGSQYNLHSIMAYFKNAL</sequence>
<gene>
    <name evidence="2" type="ORF">EVG15_09515</name>
</gene>